<comment type="caution">
    <text evidence="2">The sequence shown here is derived from an EMBL/GenBank/DDBJ whole genome shotgun (WGS) entry which is preliminary data.</text>
</comment>
<protein>
    <recommendedName>
        <fullName evidence="4">ECF transporter S component</fullName>
    </recommendedName>
</protein>
<dbReference type="Proteomes" id="UP001491310">
    <property type="component" value="Unassembled WGS sequence"/>
</dbReference>
<keyword evidence="3" id="KW-1185">Reference proteome</keyword>
<feature type="transmembrane region" description="Helical" evidence="1">
    <location>
        <begin position="81"/>
        <end position="100"/>
    </location>
</feature>
<feature type="transmembrane region" description="Helical" evidence="1">
    <location>
        <begin position="12"/>
        <end position="36"/>
    </location>
</feature>
<organism evidence="2 3">
    <name type="scientific">Coccomyxa subellipsoidea</name>
    <dbReference type="NCBI Taxonomy" id="248742"/>
    <lineage>
        <taxon>Eukaryota</taxon>
        <taxon>Viridiplantae</taxon>
        <taxon>Chlorophyta</taxon>
        <taxon>core chlorophytes</taxon>
        <taxon>Trebouxiophyceae</taxon>
        <taxon>Trebouxiophyceae incertae sedis</taxon>
        <taxon>Coccomyxaceae</taxon>
        <taxon>Coccomyxa</taxon>
    </lineage>
</organism>
<gene>
    <name evidence="2" type="ORF">WJX75_000073</name>
</gene>
<dbReference type="EMBL" id="JALJOT010000010">
    <property type="protein sequence ID" value="KAK9906328.1"/>
    <property type="molecule type" value="Genomic_DNA"/>
</dbReference>
<proteinExistence type="predicted"/>
<evidence type="ECO:0000256" key="1">
    <source>
        <dbReference type="SAM" id="Phobius"/>
    </source>
</evidence>
<sequence>MVSRAAQLHIQILSLAFAAGAVGGLVNFLIAPLFGALHITTALGVHIAPGLVKADLYSKVVWGGVWGFLFMLPLRKYVKSWLMRACIFGLFPSAVQMFLVFPYSTPFGIGGVGLGKLTPLFVIIFNTIGWSVPGYLWFRLAGYEDAESLRSHRVTGDTEALLD</sequence>
<feature type="transmembrane region" description="Helical" evidence="1">
    <location>
        <begin position="56"/>
        <end position="74"/>
    </location>
</feature>
<feature type="transmembrane region" description="Helical" evidence="1">
    <location>
        <begin position="120"/>
        <end position="138"/>
    </location>
</feature>
<reference evidence="2 3" key="1">
    <citation type="journal article" date="2024" name="Nat. Commun.">
        <title>Phylogenomics reveals the evolutionary origins of lichenization in chlorophyte algae.</title>
        <authorList>
            <person name="Puginier C."/>
            <person name="Libourel C."/>
            <person name="Otte J."/>
            <person name="Skaloud P."/>
            <person name="Haon M."/>
            <person name="Grisel S."/>
            <person name="Petersen M."/>
            <person name="Berrin J.G."/>
            <person name="Delaux P.M."/>
            <person name="Dal Grande F."/>
            <person name="Keller J."/>
        </authorList>
    </citation>
    <scope>NUCLEOTIDE SEQUENCE [LARGE SCALE GENOMIC DNA]</scope>
    <source>
        <strain evidence="2 3">SAG 216-7</strain>
    </source>
</reference>
<evidence type="ECO:0000313" key="2">
    <source>
        <dbReference type="EMBL" id="KAK9906328.1"/>
    </source>
</evidence>
<evidence type="ECO:0000313" key="3">
    <source>
        <dbReference type="Proteomes" id="UP001491310"/>
    </source>
</evidence>
<keyword evidence="1" id="KW-0812">Transmembrane</keyword>
<accession>A0ABR2YIX4</accession>
<name>A0ABR2YIX4_9CHLO</name>
<evidence type="ECO:0008006" key="4">
    <source>
        <dbReference type="Google" id="ProtNLM"/>
    </source>
</evidence>
<keyword evidence="1" id="KW-1133">Transmembrane helix</keyword>
<keyword evidence="1" id="KW-0472">Membrane</keyword>